<gene>
    <name evidence="7" type="ORF">J5A65_03915</name>
</gene>
<accession>A0ABX7Y8N5</accession>
<dbReference type="InterPro" id="IPR005801">
    <property type="entry name" value="ADC_synthase"/>
</dbReference>
<comment type="catalytic activity">
    <reaction evidence="1">
        <text>chorismate = isochorismate</text>
        <dbReference type="Rhea" id="RHEA:18985"/>
        <dbReference type="ChEBI" id="CHEBI:29748"/>
        <dbReference type="ChEBI" id="CHEBI:29780"/>
        <dbReference type="EC" id="5.4.4.2"/>
    </reaction>
</comment>
<dbReference type="InterPro" id="IPR004561">
    <property type="entry name" value="IsoChor_synthase"/>
</dbReference>
<evidence type="ECO:0000313" key="8">
    <source>
        <dbReference type="Proteomes" id="UP000678513"/>
    </source>
</evidence>
<keyword evidence="4 7" id="KW-0413">Isomerase</keyword>
<protein>
    <recommendedName>
        <fullName evidence="3">isochorismate synthase</fullName>
        <ecNumber evidence="3">5.4.4.2</ecNumber>
    </recommendedName>
    <alternativeName>
        <fullName evidence="5">Isochorismate mutase</fullName>
    </alternativeName>
</protein>
<evidence type="ECO:0000313" key="7">
    <source>
        <dbReference type="EMBL" id="QUC08888.1"/>
    </source>
</evidence>
<evidence type="ECO:0000256" key="2">
    <source>
        <dbReference type="ARBA" id="ARBA00005297"/>
    </source>
</evidence>
<sequence>MSLDFATKRLRATTVAIDDPGDLSRFLTPERATAFLRRGEGFVTLGEVSRFETDFPDAADVWWNEVSAHIDHDSELPGAWGTGPLAVGSFAFDPDRSRARSVLIVPETIIGRRDGQAWMTRISEGRLSLDLPGPGDPVTPPGAINLVPDGLSGPQWAQIVAEVVERIQAGEVSKVVLARSLRARAEGPIDPRHILRQLLKTYSMAWGYLVDGMVGATPELLVRRHRTLVTSRVLAGTVSLDPEHTDPLGRASELASSGKDISEHDFAVSSVAEALEPYCAAMNVPEAPSVLALPNVMHLATDITGVVEPGISSLALAAALHPSAAVCGTPTFLAGEMIAELESMDRGRYAGPIGWVDSDGDGEWAIALRGGFIHPAQSDEIRLFAGAGIISNSDPEAELAETEAKFAPMLQALGLA</sequence>
<reference evidence="7 8" key="1">
    <citation type="submission" date="2021-03" db="EMBL/GenBank/DDBJ databases">
        <title>Human Oral Microbial Genomes.</title>
        <authorList>
            <person name="Johnston C.D."/>
            <person name="Chen T."/>
            <person name="Dewhirst F.E."/>
        </authorList>
    </citation>
    <scope>NUCLEOTIDE SEQUENCE [LARGE SCALE GENOMIC DNA]</scope>
    <source>
        <strain evidence="7 8">DSMZ 100122</strain>
    </source>
</reference>
<evidence type="ECO:0000256" key="4">
    <source>
        <dbReference type="ARBA" id="ARBA00023235"/>
    </source>
</evidence>
<evidence type="ECO:0000256" key="3">
    <source>
        <dbReference type="ARBA" id="ARBA00012824"/>
    </source>
</evidence>
<proteinExistence type="inferred from homology"/>
<dbReference type="PANTHER" id="PTHR42839:SF2">
    <property type="entry name" value="ISOCHORISMATE SYNTHASE ENTC"/>
    <property type="match status" value="1"/>
</dbReference>
<organism evidence="7 8">
    <name type="scientific">Arachnia rubra</name>
    <dbReference type="NCBI Taxonomy" id="1547448"/>
    <lineage>
        <taxon>Bacteria</taxon>
        <taxon>Bacillati</taxon>
        <taxon>Actinomycetota</taxon>
        <taxon>Actinomycetes</taxon>
        <taxon>Propionibacteriales</taxon>
        <taxon>Propionibacteriaceae</taxon>
        <taxon>Arachnia</taxon>
    </lineage>
</organism>
<dbReference type="GO" id="GO:0008909">
    <property type="term" value="F:isochorismate synthase activity"/>
    <property type="evidence" value="ECO:0007669"/>
    <property type="project" value="UniProtKB-EC"/>
</dbReference>
<dbReference type="PANTHER" id="PTHR42839">
    <property type="entry name" value="ISOCHORISMATE SYNTHASE ENTC"/>
    <property type="match status" value="1"/>
</dbReference>
<evidence type="ECO:0000259" key="6">
    <source>
        <dbReference type="Pfam" id="PF00425"/>
    </source>
</evidence>
<dbReference type="RefSeq" id="WP_212325568.1">
    <property type="nucleotide sequence ID" value="NZ_AP024463.1"/>
</dbReference>
<dbReference type="Proteomes" id="UP000678513">
    <property type="component" value="Chromosome"/>
</dbReference>
<keyword evidence="8" id="KW-1185">Reference proteome</keyword>
<dbReference type="EC" id="5.4.4.2" evidence="3"/>
<dbReference type="NCBIfam" id="TIGR00543">
    <property type="entry name" value="isochor_syn"/>
    <property type="match status" value="1"/>
</dbReference>
<dbReference type="Pfam" id="PF00425">
    <property type="entry name" value="Chorismate_bind"/>
    <property type="match status" value="1"/>
</dbReference>
<dbReference type="Gene3D" id="3.60.120.10">
    <property type="entry name" value="Anthranilate synthase"/>
    <property type="match status" value="1"/>
</dbReference>
<evidence type="ECO:0000256" key="5">
    <source>
        <dbReference type="ARBA" id="ARBA00041564"/>
    </source>
</evidence>
<dbReference type="SUPFAM" id="SSF56322">
    <property type="entry name" value="ADC synthase"/>
    <property type="match status" value="1"/>
</dbReference>
<feature type="domain" description="Chorismate-utilising enzyme C-terminal" evidence="6">
    <location>
        <begin position="155"/>
        <end position="405"/>
    </location>
</feature>
<evidence type="ECO:0000256" key="1">
    <source>
        <dbReference type="ARBA" id="ARBA00000799"/>
    </source>
</evidence>
<dbReference type="InterPro" id="IPR015890">
    <property type="entry name" value="Chorismate_C"/>
</dbReference>
<dbReference type="EMBL" id="CP072384">
    <property type="protein sequence ID" value="QUC08888.1"/>
    <property type="molecule type" value="Genomic_DNA"/>
</dbReference>
<name>A0ABX7Y8N5_9ACTN</name>
<comment type="similarity">
    <text evidence="2">Belongs to the isochorismate synthase family.</text>
</comment>